<evidence type="ECO:0000256" key="2">
    <source>
        <dbReference type="SAM" id="SignalP"/>
    </source>
</evidence>
<keyword evidence="2" id="KW-0732">Signal</keyword>
<proteinExistence type="predicted"/>
<sequence>MGVVRLFFFFLYYFVLRKKNKETISFWHRLSPHIGGHGTNFQFGKLGLCRYQRHTSGHFLKVIHNCRWTFLHHLSTIGIHRRIASDSTQQPGRRRKACQYSGSVQRNNVNIPTNASSSRNAPTWPVKVRR</sequence>
<accession>B7PHA3</accession>
<dbReference type="VEuPathDB" id="VectorBase:ISCI004751"/>
<dbReference type="PaxDb" id="6945-B7PHA3"/>
<feature type="chain" id="PRO_5014568024" description="Secreted protein" evidence="2">
    <location>
        <begin position="18"/>
        <end position="130"/>
    </location>
</feature>
<dbReference type="InParanoid" id="B7PHA3"/>
<evidence type="ECO:0000256" key="1">
    <source>
        <dbReference type="SAM" id="MobiDB-lite"/>
    </source>
</evidence>
<reference evidence="4" key="2">
    <citation type="submission" date="2020-05" db="UniProtKB">
        <authorList>
            <consortium name="EnsemblMetazoa"/>
        </authorList>
    </citation>
    <scope>IDENTIFICATION</scope>
    <source>
        <strain evidence="4">wikel</strain>
    </source>
</reference>
<dbReference type="Proteomes" id="UP000001555">
    <property type="component" value="Unassembled WGS sequence"/>
</dbReference>
<organism>
    <name type="scientific">Ixodes scapularis</name>
    <name type="common">Black-legged tick</name>
    <name type="synonym">Deer tick</name>
    <dbReference type="NCBI Taxonomy" id="6945"/>
    <lineage>
        <taxon>Eukaryota</taxon>
        <taxon>Metazoa</taxon>
        <taxon>Ecdysozoa</taxon>
        <taxon>Arthropoda</taxon>
        <taxon>Chelicerata</taxon>
        <taxon>Arachnida</taxon>
        <taxon>Acari</taxon>
        <taxon>Parasitiformes</taxon>
        <taxon>Ixodida</taxon>
        <taxon>Ixodoidea</taxon>
        <taxon>Ixodidae</taxon>
        <taxon>Ixodinae</taxon>
        <taxon>Ixodes</taxon>
    </lineage>
</organism>
<dbReference type="EMBL" id="ABJB010884545">
    <property type="status" value="NOT_ANNOTATED_CDS"/>
    <property type="molecule type" value="Genomic_DNA"/>
</dbReference>
<dbReference type="EnsemblMetazoa" id="ISCW004751-RA">
    <property type="protein sequence ID" value="ISCW004751-PA"/>
    <property type="gene ID" value="ISCW004751"/>
</dbReference>
<dbReference type="AlphaFoldDB" id="B7PHA3"/>
<dbReference type="VEuPathDB" id="VectorBase:ISCW004751"/>
<gene>
    <name evidence="3" type="ORF">IscW_ISCW004751</name>
</gene>
<protein>
    <recommendedName>
        <fullName evidence="6">Secreted protein</fullName>
    </recommendedName>
</protein>
<reference evidence="3 5" key="1">
    <citation type="submission" date="2008-03" db="EMBL/GenBank/DDBJ databases">
        <title>Annotation of Ixodes scapularis.</title>
        <authorList>
            <consortium name="Ixodes scapularis Genome Project Consortium"/>
            <person name="Caler E."/>
            <person name="Hannick L.I."/>
            <person name="Bidwell S."/>
            <person name="Joardar V."/>
            <person name="Thiagarajan M."/>
            <person name="Amedeo P."/>
            <person name="Galinsky K.J."/>
            <person name="Schobel S."/>
            <person name="Inman J."/>
            <person name="Hostetler J."/>
            <person name="Miller J."/>
            <person name="Hammond M."/>
            <person name="Megy K."/>
            <person name="Lawson D."/>
            <person name="Kodira C."/>
            <person name="Sutton G."/>
            <person name="Meyer J."/>
            <person name="Hill C.A."/>
            <person name="Birren B."/>
            <person name="Nene V."/>
            <person name="Collins F."/>
            <person name="Alarcon-Chaidez F."/>
            <person name="Wikel S."/>
            <person name="Strausberg R."/>
        </authorList>
    </citation>
    <scope>NUCLEOTIDE SEQUENCE [LARGE SCALE GENOMIC DNA]</scope>
    <source>
        <strain evidence="5">Wikel</strain>
        <strain evidence="3">Wikel colony</strain>
    </source>
</reference>
<evidence type="ECO:0000313" key="5">
    <source>
        <dbReference type="Proteomes" id="UP000001555"/>
    </source>
</evidence>
<feature type="signal peptide" evidence="2">
    <location>
        <begin position="1"/>
        <end position="17"/>
    </location>
</feature>
<evidence type="ECO:0008006" key="6">
    <source>
        <dbReference type="Google" id="ProtNLM"/>
    </source>
</evidence>
<evidence type="ECO:0000313" key="4">
    <source>
        <dbReference type="EnsemblMetazoa" id="ISCW004751-PA"/>
    </source>
</evidence>
<feature type="compositionally biased region" description="Polar residues" evidence="1">
    <location>
        <begin position="100"/>
        <end position="121"/>
    </location>
</feature>
<feature type="region of interest" description="Disordered" evidence="1">
    <location>
        <begin position="85"/>
        <end position="130"/>
    </location>
</feature>
<name>B7PHA3_IXOSC</name>
<evidence type="ECO:0000313" key="3">
    <source>
        <dbReference type="EMBL" id="EEC05975.1"/>
    </source>
</evidence>
<dbReference type="HOGENOM" id="CLU_1940418_0_0_1"/>
<dbReference type="EMBL" id="DS711754">
    <property type="protein sequence ID" value="EEC05975.1"/>
    <property type="molecule type" value="Genomic_DNA"/>
</dbReference>
<keyword evidence="5" id="KW-1185">Reference proteome</keyword>